<sequence length="93" mass="10706">MLKPVTLENRWRASDDRLREIIDALAAELRALEQSRKQRVRARKAADARKFELAIEVILCNFVAISFVDRDRWLMVRLANHASSVSPIYGNLA</sequence>
<dbReference type="EMBL" id="JAAVLX010000004">
    <property type="protein sequence ID" value="NOJ40911.1"/>
    <property type="molecule type" value="Genomic_DNA"/>
</dbReference>
<dbReference type="Proteomes" id="UP000544122">
    <property type="component" value="Unassembled WGS sequence"/>
</dbReference>
<gene>
    <name evidence="1" type="ORF">HCN58_15085</name>
</gene>
<organism evidence="1 2">
    <name type="scientific">Bradyrhizobium australiense</name>
    <dbReference type="NCBI Taxonomy" id="2721161"/>
    <lineage>
        <taxon>Bacteria</taxon>
        <taxon>Pseudomonadati</taxon>
        <taxon>Pseudomonadota</taxon>
        <taxon>Alphaproteobacteria</taxon>
        <taxon>Hyphomicrobiales</taxon>
        <taxon>Nitrobacteraceae</taxon>
        <taxon>Bradyrhizobium</taxon>
    </lineage>
</organism>
<protein>
    <submittedName>
        <fullName evidence="1">Uncharacterized protein</fullName>
    </submittedName>
</protein>
<comment type="caution">
    <text evidence="1">The sequence shown here is derived from an EMBL/GenBank/DDBJ whole genome shotgun (WGS) entry which is preliminary data.</text>
</comment>
<dbReference type="AlphaFoldDB" id="A0A7Y4GSA2"/>
<name>A0A7Y4GSA2_9BRAD</name>
<dbReference type="RefSeq" id="WP_171580137.1">
    <property type="nucleotide sequence ID" value="NZ_JAAVLX010000004.1"/>
</dbReference>
<keyword evidence="2" id="KW-1185">Reference proteome</keyword>
<evidence type="ECO:0000313" key="1">
    <source>
        <dbReference type="EMBL" id="NOJ40911.1"/>
    </source>
</evidence>
<proteinExistence type="predicted"/>
<evidence type="ECO:0000313" key="2">
    <source>
        <dbReference type="Proteomes" id="UP000544122"/>
    </source>
</evidence>
<reference evidence="1 2" key="1">
    <citation type="submission" date="2020-03" db="EMBL/GenBank/DDBJ databases">
        <title>Bradyrhizobium diversity isolated from nodules of Indigofera sp.</title>
        <authorList>
            <person name="Klepa M."/>
            <person name="Helene L."/>
            <person name="Hungria M."/>
        </authorList>
    </citation>
    <scope>NUCLEOTIDE SEQUENCE [LARGE SCALE GENOMIC DNA]</scope>
    <source>
        <strain evidence="1 2">WSM 1791</strain>
    </source>
</reference>
<accession>A0A7Y4GSA2</accession>